<evidence type="ECO:0000313" key="2">
    <source>
        <dbReference type="Proteomes" id="UP000265703"/>
    </source>
</evidence>
<reference evidence="1 2" key="1">
    <citation type="submission" date="2018-06" db="EMBL/GenBank/DDBJ databases">
        <title>Comparative genomics reveals the genomic features of Rhizophagus irregularis, R. cerebriforme, R. diaphanum and Gigaspora rosea, and their symbiotic lifestyle signature.</title>
        <authorList>
            <person name="Morin E."/>
            <person name="San Clemente H."/>
            <person name="Chen E.C.H."/>
            <person name="De La Providencia I."/>
            <person name="Hainaut M."/>
            <person name="Kuo A."/>
            <person name="Kohler A."/>
            <person name="Murat C."/>
            <person name="Tang N."/>
            <person name="Roy S."/>
            <person name="Loubradou J."/>
            <person name="Henrissat B."/>
            <person name="Grigoriev I.V."/>
            <person name="Corradi N."/>
            <person name="Roux C."/>
            <person name="Martin F.M."/>
        </authorList>
    </citation>
    <scope>NUCLEOTIDE SEQUENCE [LARGE SCALE GENOMIC DNA]</scope>
    <source>
        <strain evidence="1 2">DAOM 227022</strain>
    </source>
</reference>
<comment type="caution">
    <text evidence="1">The sequence shown here is derived from an EMBL/GenBank/DDBJ whole genome shotgun (WGS) entry which is preliminary data.</text>
</comment>
<dbReference type="Gene3D" id="1.10.10.1010">
    <property type="entry name" value="Intein homing endonuclease, domain IV"/>
    <property type="match status" value="1"/>
</dbReference>
<evidence type="ECO:0000313" key="1">
    <source>
        <dbReference type="EMBL" id="RIA85107.1"/>
    </source>
</evidence>
<name>A0A397SMC6_9GLOM</name>
<gene>
    <name evidence="1" type="ORF">C1645_831282</name>
</gene>
<dbReference type="Proteomes" id="UP000265703">
    <property type="component" value="Unassembled WGS sequence"/>
</dbReference>
<sequence>MSSIRVDSISATINKIYTYTDHNIYNDMHKRYKFYQQMIISEKSLSKDEKTEAIRFLNMNYDRNKLLYNSGTKRICENCNRECLATLYCEYCVRNYLKANFSNWTSGNDDIDNLIQECQMKSLTPDNIVEWIPYNNLQNIKYLTKGGCSEIYTADWIDGCYKKWDSKEQQLIRLGYYNNVILKRLEDVESANQRWLEEVNFFKNY</sequence>
<keyword evidence="2" id="KW-1185">Reference proteome</keyword>
<protein>
    <submittedName>
        <fullName evidence="1">Uncharacterized protein</fullName>
    </submittedName>
</protein>
<dbReference type="AlphaFoldDB" id="A0A397SMC6"/>
<accession>A0A397SMC6</accession>
<organism evidence="1 2">
    <name type="scientific">Glomus cerebriforme</name>
    <dbReference type="NCBI Taxonomy" id="658196"/>
    <lineage>
        <taxon>Eukaryota</taxon>
        <taxon>Fungi</taxon>
        <taxon>Fungi incertae sedis</taxon>
        <taxon>Mucoromycota</taxon>
        <taxon>Glomeromycotina</taxon>
        <taxon>Glomeromycetes</taxon>
        <taxon>Glomerales</taxon>
        <taxon>Glomeraceae</taxon>
        <taxon>Glomus</taxon>
    </lineage>
</organism>
<proteinExistence type="predicted"/>
<dbReference type="OrthoDB" id="2425774at2759"/>
<dbReference type="EMBL" id="QKYT01000447">
    <property type="protein sequence ID" value="RIA85107.1"/>
    <property type="molecule type" value="Genomic_DNA"/>
</dbReference>
<dbReference type="STRING" id="658196.A0A397SMC6"/>